<dbReference type="CDD" id="cd02230">
    <property type="entry name" value="cupin_HP0902-like"/>
    <property type="match status" value="1"/>
</dbReference>
<dbReference type="Pfam" id="PF07883">
    <property type="entry name" value="Cupin_2"/>
    <property type="match status" value="1"/>
</dbReference>
<sequence>MSKDLIKNIDKSTVINMESLVEYQQGTVVSRTLAQNKFLSVTLFAFDKDEEISSHTAGGDAMVYILDGKGEITIDEEIFNVGKGETIVMPVNRPHALLAKERFKMLLTVVFDPNK</sequence>
<organism evidence="2 3">
    <name type="scientific">Clostridium oceanicum</name>
    <dbReference type="NCBI Taxonomy" id="1543"/>
    <lineage>
        <taxon>Bacteria</taxon>
        <taxon>Bacillati</taxon>
        <taxon>Bacillota</taxon>
        <taxon>Clostridia</taxon>
        <taxon>Eubacteriales</taxon>
        <taxon>Clostridiaceae</taxon>
        <taxon>Clostridium</taxon>
    </lineage>
</organism>
<reference evidence="2 3" key="1">
    <citation type="journal article" date="2019" name="Int. J. Syst. Evol. Microbiol.">
        <title>The Global Catalogue of Microorganisms (GCM) 10K type strain sequencing project: providing services to taxonomists for standard genome sequencing and annotation.</title>
        <authorList>
            <consortium name="The Broad Institute Genomics Platform"/>
            <consortium name="The Broad Institute Genome Sequencing Center for Infectious Disease"/>
            <person name="Wu L."/>
            <person name="Ma J."/>
        </authorList>
    </citation>
    <scope>NUCLEOTIDE SEQUENCE [LARGE SCALE GENOMIC DNA]</scope>
    <source>
        <strain evidence="2 3">JCM 1407</strain>
    </source>
</reference>
<gene>
    <name evidence="2" type="ORF">GCM10008906_19730</name>
</gene>
<protein>
    <submittedName>
        <fullName evidence="2">Cupin domain-containing protein</fullName>
    </submittedName>
</protein>
<dbReference type="RefSeq" id="WP_343761246.1">
    <property type="nucleotide sequence ID" value="NZ_BAAACG010000009.1"/>
</dbReference>
<dbReference type="InterPro" id="IPR011051">
    <property type="entry name" value="RmlC_Cupin_sf"/>
</dbReference>
<dbReference type="Gene3D" id="2.60.120.10">
    <property type="entry name" value="Jelly Rolls"/>
    <property type="match status" value="1"/>
</dbReference>
<dbReference type="PANTHER" id="PTHR37694">
    <property type="entry name" value="SLR8022 PROTEIN"/>
    <property type="match status" value="1"/>
</dbReference>
<dbReference type="SUPFAM" id="SSF51182">
    <property type="entry name" value="RmlC-like cupins"/>
    <property type="match status" value="1"/>
</dbReference>
<name>A0ABN1JHT2_9CLOT</name>
<comment type="caution">
    <text evidence="2">The sequence shown here is derived from an EMBL/GenBank/DDBJ whole genome shotgun (WGS) entry which is preliminary data.</text>
</comment>
<keyword evidence="3" id="KW-1185">Reference proteome</keyword>
<proteinExistence type="predicted"/>
<evidence type="ECO:0000313" key="3">
    <source>
        <dbReference type="Proteomes" id="UP001501510"/>
    </source>
</evidence>
<feature type="domain" description="Cupin type-2" evidence="1">
    <location>
        <begin position="44"/>
        <end position="107"/>
    </location>
</feature>
<accession>A0ABN1JHT2</accession>
<dbReference type="PANTHER" id="PTHR37694:SF1">
    <property type="entry name" value="SLR8022 PROTEIN"/>
    <property type="match status" value="1"/>
</dbReference>
<dbReference type="Proteomes" id="UP001501510">
    <property type="component" value="Unassembled WGS sequence"/>
</dbReference>
<evidence type="ECO:0000313" key="2">
    <source>
        <dbReference type="EMBL" id="GAA0740117.1"/>
    </source>
</evidence>
<evidence type="ECO:0000259" key="1">
    <source>
        <dbReference type="Pfam" id="PF07883"/>
    </source>
</evidence>
<dbReference type="EMBL" id="BAAACG010000009">
    <property type="protein sequence ID" value="GAA0740117.1"/>
    <property type="molecule type" value="Genomic_DNA"/>
</dbReference>
<dbReference type="InterPro" id="IPR014710">
    <property type="entry name" value="RmlC-like_jellyroll"/>
</dbReference>
<dbReference type="InterPro" id="IPR013096">
    <property type="entry name" value="Cupin_2"/>
</dbReference>